<feature type="transmembrane region" description="Helical" evidence="6">
    <location>
        <begin position="233"/>
        <end position="256"/>
    </location>
</feature>
<evidence type="ECO:0000256" key="5">
    <source>
        <dbReference type="ARBA" id="ARBA00023136"/>
    </source>
</evidence>
<dbReference type="FunFam" id="1.20.1250.20:FF:000511">
    <property type="entry name" value="MFS general substrate transporter"/>
    <property type="match status" value="1"/>
</dbReference>
<dbReference type="FunFam" id="1.20.1250.20:FF:000409">
    <property type="entry name" value="MFS general substrate transporter"/>
    <property type="match status" value="1"/>
</dbReference>
<dbReference type="Proteomes" id="UP000076580">
    <property type="component" value="Chromosome 02"/>
</dbReference>
<evidence type="ECO:0000256" key="1">
    <source>
        <dbReference type="ARBA" id="ARBA00004141"/>
    </source>
</evidence>
<feature type="transmembrane region" description="Helical" evidence="6">
    <location>
        <begin position="308"/>
        <end position="333"/>
    </location>
</feature>
<dbReference type="GO" id="GO:0016020">
    <property type="term" value="C:membrane"/>
    <property type="evidence" value="ECO:0007669"/>
    <property type="project" value="UniProtKB-SubCell"/>
</dbReference>
<dbReference type="STRING" id="98403.A0A151GJ79"/>
<sequence length="540" mass="59792">MQRALLEDVEDGRRADGGAICKEPASVLEHQRRSDDELENQMESTVQFAPTPEQQRSIVRRIDRRLVVTVGAMYCVSLMDRANMSAANIAGMGTELRLEGVKYNTANLLFFIPYIIFQPPSTVLVRRIGARLHLASITLLWGAVTVGMGFVVNFGQLAGLRVLLGFLEAGFFPSCVYLLSTWYTRYEVGKRYSLFYLLGSVASALTGILAYGASAYPPHAPPPSSMIMGHLAGWRWIFIVEGVLTCLLAIGCYWILVDFPDSKRKTWRFLSVDERRWVIDRIQKDRGDTQPSPFHLRHFLGAGADWKVWAYAVIFFNTTTMAYALSYTLPILLVENMGFSVGAAQCLVAPPCAFAGIIMFLEGYWGDKYRVRGPIILLNMLLCLIGLPVMGWHASPSIRYLGVFLFTAGANSNVPATMSFQANNVRGQWKRAFCSATLVGFGGIGGIAGSLVFRGEDKVTGYKPGMYACIACSILTIMLVLLCDLDFYCQNKQAEKGKLLESHEVSGVSSGGWTSMQMQWLTVYSMTSALLGFDIRIDEA</sequence>
<evidence type="ECO:0000256" key="3">
    <source>
        <dbReference type="ARBA" id="ARBA00022692"/>
    </source>
</evidence>
<gene>
    <name evidence="8" type="ORF">DCS_04153</name>
</gene>
<dbReference type="GO" id="GO:0022857">
    <property type="term" value="F:transmembrane transporter activity"/>
    <property type="evidence" value="ECO:0007669"/>
    <property type="project" value="InterPro"/>
</dbReference>
<dbReference type="SUPFAM" id="SSF103473">
    <property type="entry name" value="MFS general substrate transporter"/>
    <property type="match status" value="1"/>
</dbReference>
<evidence type="ECO:0000256" key="2">
    <source>
        <dbReference type="ARBA" id="ARBA00022448"/>
    </source>
</evidence>
<dbReference type="EMBL" id="LAYC01000002">
    <property type="protein sequence ID" value="KYK57146.1"/>
    <property type="molecule type" value="Genomic_DNA"/>
</dbReference>
<feature type="transmembrane region" description="Helical" evidence="6">
    <location>
        <begin position="432"/>
        <end position="453"/>
    </location>
</feature>
<dbReference type="GeneID" id="63716796"/>
<evidence type="ECO:0000313" key="8">
    <source>
        <dbReference type="EMBL" id="KYK57146.1"/>
    </source>
</evidence>
<name>A0A151GJ79_DRECN</name>
<keyword evidence="3 6" id="KW-0812">Transmembrane</keyword>
<proteinExistence type="predicted"/>
<feature type="transmembrane region" description="Helical" evidence="6">
    <location>
        <begin position="106"/>
        <end position="125"/>
    </location>
</feature>
<organism evidence="8 9">
    <name type="scientific">Drechmeria coniospora</name>
    <name type="common">Nematophagous fungus</name>
    <name type="synonym">Meria coniospora</name>
    <dbReference type="NCBI Taxonomy" id="98403"/>
    <lineage>
        <taxon>Eukaryota</taxon>
        <taxon>Fungi</taxon>
        <taxon>Dikarya</taxon>
        <taxon>Ascomycota</taxon>
        <taxon>Pezizomycotina</taxon>
        <taxon>Sordariomycetes</taxon>
        <taxon>Hypocreomycetidae</taxon>
        <taxon>Hypocreales</taxon>
        <taxon>Ophiocordycipitaceae</taxon>
        <taxon>Drechmeria</taxon>
    </lineage>
</organism>
<dbReference type="InterPro" id="IPR020846">
    <property type="entry name" value="MFS_dom"/>
</dbReference>
<feature type="transmembrane region" description="Helical" evidence="6">
    <location>
        <begin position="192"/>
        <end position="213"/>
    </location>
</feature>
<dbReference type="InterPro" id="IPR011701">
    <property type="entry name" value="MFS"/>
</dbReference>
<accession>A0A151GJ79</accession>
<reference evidence="8 9" key="1">
    <citation type="journal article" date="2016" name="Sci. Rep.">
        <title>Insights into Adaptations to a Near-Obligate Nematode Endoparasitic Lifestyle from the Finished Genome of Drechmeria coniospora.</title>
        <authorList>
            <person name="Zhang L."/>
            <person name="Zhou Z."/>
            <person name="Guo Q."/>
            <person name="Fokkens L."/>
            <person name="Miskei M."/>
            <person name="Pocsi I."/>
            <person name="Zhang W."/>
            <person name="Chen M."/>
            <person name="Wang L."/>
            <person name="Sun Y."/>
            <person name="Donzelli B.G."/>
            <person name="Gibson D.M."/>
            <person name="Nelson D.R."/>
            <person name="Luo J.G."/>
            <person name="Rep M."/>
            <person name="Liu H."/>
            <person name="Yang S."/>
            <person name="Wang J."/>
            <person name="Krasnoff S.B."/>
            <person name="Xu Y."/>
            <person name="Molnar I."/>
            <person name="Lin M."/>
        </authorList>
    </citation>
    <scope>NUCLEOTIDE SEQUENCE [LARGE SCALE GENOMIC DNA]</scope>
    <source>
        <strain evidence="8 9">ARSEF 6962</strain>
    </source>
</reference>
<dbReference type="RefSeq" id="XP_040656498.1">
    <property type="nucleotide sequence ID" value="XM_040801465.1"/>
</dbReference>
<feature type="transmembrane region" description="Helical" evidence="6">
    <location>
        <begin position="66"/>
        <end position="86"/>
    </location>
</feature>
<keyword evidence="4 6" id="KW-1133">Transmembrane helix</keyword>
<feature type="transmembrane region" description="Helical" evidence="6">
    <location>
        <begin position="132"/>
        <end position="152"/>
    </location>
</feature>
<feature type="domain" description="Major facilitator superfamily (MFS) profile" evidence="7">
    <location>
        <begin position="66"/>
        <end position="488"/>
    </location>
</feature>
<feature type="transmembrane region" description="Helical" evidence="6">
    <location>
        <begin position="158"/>
        <end position="180"/>
    </location>
</feature>
<keyword evidence="5 6" id="KW-0472">Membrane</keyword>
<evidence type="ECO:0000256" key="6">
    <source>
        <dbReference type="SAM" id="Phobius"/>
    </source>
</evidence>
<dbReference type="PANTHER" id="PTHR43791:SF47">
    <property type="entry name" value="MAJOR FACILITATOR SUPERFAMILY (MFS) PROFILE DOMAIN-CONTAINING PROTEIN-RELATED"/>
    <property type="match status" value="1"/>
</dbReference>
<protein>
    <recommendedName>
        <fullName evidence="7">Major facilitator superfamily (MFS) profile domain-containing protein</fullName>
    </recommendedName>
</protein>
<evidence type="ECO:0000256" key="4">
    <source>
        <dbReference type="ARBA" id="ARBA00022989"/>
    </source>
</evidence>
<feature type="transmembrane region" description="Helical" evidence="6">
    <location>
        <begin position="465"/>
        <end position="488"/>
    </location>
</feature>
<dbReference type="Gene3D" id="1.20.1250.20">
    <property type="entry name" value="MFS general substrate transporter like domains"/>
    <property type="match status" value="2"/>
</dbReference>
<dbReference type="InterPro" id="IPR036259">
    <property type="entry name" value="MFS_trans_sf"/>
</dbReference>
<feature type="transmembrane region" description="Helical" evidence="6">
    <location>
        <begin position="400"/>
        <end position="420"/>
    </location>
</feature>
<dbReference type="PROSITE" id="PS50850">
    <property type="entry name" value="MFS"/>
    <property type="match status" value="1"/>
</dbReference>
<keyword evidence="2" id="KW-0813">Transport</keyword>
<keyword evidence="9" id="KW-1185">Reference proteome</keyword>
<feature type="transmembrane region" description="Helical" evidence="6">
    <location>
        <begin position="373"/>
        <end position="394"/>
    </location>
</feature>
<dbReference type="Pfam" id="PF07690">
    <property type="entry name" value="MFS_1"/>
    <property type="match status" value="1"/>
</dbReference>
<comment type="subcellular location">
    <subcellularLocation>
        <location evidence="1">Membrane</location>
        <topology evidence="1">Multi-pass membrane protein</topology>
    </subcellularLocation>
</comment>
<dbReference type="AlphaFoldDB" id="A0A151GJ79"/>
<dbReference type="InParanoid" id="A0A151GJ79"/>
<dbReference type="PANTHER" id="PTHR43791">
    <property type="entry name" value="PERMEASE-RELATED"/>
    <property type="match status" value="1"/>
</dbReference>
<feature type="transmembrane region" description="Helical" evidence="6">
    <location>
        <begin position="339"/>
        <end position="361"/>
    </location>
</feature>
<evidence type="ECO:0000259" key="7">
    <source>
        <dbReference type="PROSITE" id="PS50850"/>
    </source>
</evidence>
<evidence type="ECO:0000313" key="9">
    <source>
        <dbReference type="Proteomes" id="UP000076580"/>
    </source>
</evidence>
<comment type="caution">
    <text evidence="8">The sequence shown here is derived from an EMBL/GenBank/DDBJ whole genome shotgun (WGS) entry which is preliminary data.</text>
</comment>